<feature type="domain" description="Helix-hairpin-helix DNA-binding motif class 1" evidence="9">
    <location>
        <begin position="90"/>
        <end position="109"/>
    </location>
</feature>
<keyword evidence="5" id="KW-0548">Nucleotidyltransferase</keyword>
<dbReference type="GO" id="GO:0004527">
    <property type="term" value="F:exonuclease activity"/>
    <property type="evidence" value="ECO:0007669"/>
    <property type="project" value="UniProtKB-KW"/>
</dbReference>
<evidence type="ECO:0000313" key="13">
    <source>
        <dbReference type="Proteomes" id="UP000189761"/>
    </source>
</evidence>
<dbReference type="InterPro" id="IPR003583">
    <property type="entry name" value="Hlx-hairpin-Hlx_DNA-bd_motif"/>
</dbReference>
<keyword evidence="3" id="KW-0237">DNA synthesis</keyword>
<dbReference type="SMART" id="SM00278">
    <property type="entry name" value="HhH1"/>
    <property type="match status" value="3"/>
</dbReference>
<dbReference type="Gene3D" id="1.10.150.20">
    <property type="entry name" value="5' to 3' exonuclease, C-terminal subdomain"/>
    <property type="match status" value="1"/>
</dbReference>
<evidence type="ECO:0000259" key="11">
    <source>
        <dbReference type="SMART" id="SM00483"/>
    </source>
</evidence>
<dbReference type="InterPro" id="IPR050243">
    <property type="entry name" value="PHP_phosphatase"/>
</dbReference>
<dbReference type="GO" id="GO:0042578">
    <property type="term" value="F:phosphoric ester hydrolase activity"/>
    <property type="evidence" value="ECO:0007669"/>
    <property type="project" value="TreeGrafter"/>
</dbReference>
<dbReference type="GO" id="GO:0003887">
    <property type="term" value="F:DNA-directed DNA polymerase activity"/>
    <property type="evidence" value="ECO:0007669"/>
    <property type="project" value="UniProtKB-KW"/>
</dbReference>
<keyword evidence="7" id="KW-0239">DNA-directed DNA polymerase</keyword>
<keyword evidence="13" id="KW-1185">Reference proteome</keyword>
<keyword evidence="6" id="KW-0235">DNA replication</keyword>
<evidence type="ECO:0000256" key="7">
    <source>
        <dbReference type="ARBA" id="ARBA00022932"/>
    </source>
</evidence>
<dbReference type="SUPFAM" id="SSF81301">
    <property type="entry name" value="Nucleotidyltransferase"/>
    <property type="match status" value="1"/>
</dbReference>
<proteinExistence type="predicted"/>
<comment type="catalytic activity">
    <reaction evidence="8">
        <text>DNA(n) + a 2'-deoxyribonucleoside 5'-triphosphate = DNA(n+1) + diphosphate</text>
        <dbReference type="Rhea" id="RHEA:22508"/>
        <dbReference type="Rhea" id="RHEA-COMP:17339"/>
        <dbReference type="Rhea" id="RHEA-COMP:17340"/>
        <dbReference type="ChEBI" id="CHEBI:33019"/>
        <dbReference type="ChEBI" id="CHEBI:61560"/>
        <dbReference type="ChEBI" id="CHEBI:173112"/>
        <dbReference type="EC" id="2.7.7.7"/>
    </reaction>
</comment>
<keyword evidence="12" id="KW-0378">Hydrolase</keyword>
<dbReference type="GO" id="GO:0003677">
    <property type="term" value="F:DNA binding"/>
    <property type="evidence" value="ECO:0007669"/>
    <property type="project" value="InterPro"/>
</dbReference>
<gene>
    <name evidence="12" type="ORF">BWZ43_10705</name>
</gene>
<dbReference type="EC" id="2.7.7.7" evidence="2"/>
<feature type="domain" description="DNA-directed DNA polymerase X" evidence="11">
    <location>
        <begin position="2"/>
        <end position="316"/>
    </location>
</feature>
<reference evidence="12 13" key="1">
    <citation type="submission" date="2017-01" db="EMBL/GenBank/DDBJ databases">
        <title>Draft genome sequence of Bacillus oleronius.</title>
        <authorList>
            <person name="Allam M."/>
        </authorList>
    </citation>
    <scope>NUCLEOTIDE SEQUENCE [LARGE SCALE GENOMIC DNA]</scope>
    <source>
        <strain evidence="12 13">DSM 9356</strain>
    </source>
</reference>
<feature type="domain" description="Helix-hairpin-helix DNA-binding motif class 1" evidence="9">
    <location>
        <begin position="125"/>
        <end position="144"/>
    </location>
</feature>
<dbReference type="Gene3D" id="3.20.20.140">
    <property type="entry name" value="Metal-dependent hydrolases"/>
    <property type="match status" value="1"/>
</dbReference>
<dbReference type="InterPro" id="IPR043519">
    <property type="entry name" value="NT_sf"/>
</dbReference>
<dbReference type="RefSeq" id="WP_071976980.1">
    <property type="nucleotide sequence ID" value="NZ_CP065424.1"/>
</dbReference>
<dbReference type="InterPro" id="IPR047967">
    <property type="entry name" value="PolX_PHP"/>
</dbReference>
<dbReference type="InterPro" id="IPR003141">
    <property type="entry name" value="Pol/His_phosphatase_N"/>
</dbReference>
<dbReference type="CDD" id="cd00141">
    <property type="entry name" value="NT_POLXc"/>
    <property type="match status" value="1"/>
</dbReference>
<protein>
    <recommendedName>
        <fullName evidence="2">DNA-directed DNA polymerase</fullName>
        <ecNumber evidence="2">2.7.7.7</ecNumber>
    </recommendedName>
</protein>
<dbReference type="Gene3D" id="3.30.210.10">
    <property type="entry name" value="DNA polymerase, thumb domain"/>
    <property type="match status" value="1"/>
</dbReference>
<evidence type="ECO:0000256" key="8">
    <source>
        <dbReference type="ARBA" id="ARBA00049244"/>
    </source>
</evidence>
<dbReference type="GO" id="GO:0008270">
    <property type="term" value="F:zinc ion binding"/>
    <property type="evidence" value="ECO:0007669"/>
    <property type="project" value="TreeGrafter"/>
</dbReference>
<dbReference type="AlphaFoldDB" id="A0A8E2I7W4"/>
<feature type="domain" description="Polymerase/histidinol phosphatase N-terminal" evidence="10">
    <location>
        <begin position="338"/>
        <end position="417"/>
    </location>
</feature>
<dbReference type="InterPro" id="IPR004013">
    <property type="entry name" value="PHP_dom"/>
</dbReference>
<organism evidence="12 13">
    <name type="scientific">Heyndrickxia oleronia</name>
    <dbReference type="NCBI Taxonomy" id="38875"/>
    <lineage>
        <taxon>Bacteria</taxon>
        <taxon>Bacillati</taxon>
        <taxon>Bacillota</taxon>
        <taxon>Bacilli</taxon>
        <taxon>Bacillales</taxon>
        <taxon>Bacillaceae</taxon>
        <taxon>Heyndrickxia</taxon>
    </lineage>
</organism>
<dbReference type="Proteomes" id="UP000189761">
    <property type="component" value="Unassembled WGS sequence"/>
</dbReference>
<dbReference type="SUPFAM" id="SSF47802">
    <property type="entry name" value="DNA polymerase beta, N-terminal domain-like"/>
    <property type="match status" value="1"/>
</dbReference>
<dbReference type="EMBL" id="MTLA01000113">
    <property type="protein sequence ID" value="OOP68381.1"/>
    <property type="molecule type" value="Genomic_DNA"/>
</dbReference>
<evidence type="ECO:0000259" key="9">
    <source>
        <dbReference type="SMART" id="SM00278"/>
    </source>
</evidence>
<dbReference type="Pfam" id="PF14791">
    <property type="entry name" value="DNA_pol_B_thumb"/>
    <property type="match status" value="1"/>
</dbReference>
<dbReference type="SMART" id="SM00481">
    <property type="entry name" value="POLIIIAc"/>
    <property type="match status" value="1"/>
</dbReference>
<evidence type="ECO:0000313" key="12">
    <source>
        <dbReference type="EMBL" id="OOP68381.1"/>
    </source>
</evidence>
<comment type="caution">
    <text evidence="12">The sequence shown here is derived from an EMBL/GenBank/DDBJ whole genome shotgun (WGS) entry which is preliminary data.</text>
</comment>
<evidence type="ECO:0000256" key="6">
    <source>
        <dbReference type="ARBA" id="ARBA00022705"/>
    </source>
</evidence>
<dbReference type="Gene3D" id="1.10.150.110">
    <property type="entry name" value="DNA polymerase beta, N-terminal domain-like"/>
    <property type="match status" value="1"/>
</dbReference>
<evidence type="ECO:0000256" key="1">
    <source>
        <dbReference type="ARBA" id="ARBA00001946"/>
    </source>
</evidence>
<sequence>MKVNKKEVVRLLEQIATYMELKGENAFKIAAFRKAAAALETDVRSLEEIEDFTSINGIGKGTNEVIIEYIQSGQSSVLKELQNEVPKGLIPLLQLPSLGGKKISRLYHELDIIDVQSLKAACEEGKVQTLKGFGKKTEEKILEAIETFSLKPTRFPLAYMLKHIRLLDEELRHMDGIIQFSHAGSLRRVQETLKDLDYVISTHEPKLVKEQLLRLNEAKEAIASGNTKVSITISDVHDVNVDFRLVTPEEFATALHHFTGSKQHNVRMRQLAKQRGEKISEYGVELIETGETLTFESEEEFYHHFDLPFIPPEIREDGKEVDEYTFEKELLTLKDIQGDLHMHTTWSDGAHTLEDMINACREKGYKYMAITDHSRYLTVANGLTPERLREQNEEIKRLNDKYDDILILSGIEMDILPDGTLDYEDELLAELDIVIASIHSSFNQPKAKIMDRLKTALMNPHVDIIAHPTGRLIGRRQGYDVDIELLIELAKETNTVLELNSNPNRLDLTSTYVRKAQENGVKIVINTDAHHKEDLEFMEYGVGTARKGWIQKKSVLNTMEPDELIDFLRKKNK</sequence>
<dbReference type="InterPro" id="IPR010996">
    <property type="entry name" value="HHH_MUS81"/>
</dbReference>
<dbReference type="GO" id="GO:0006281">
    <property type="term" value="P:DNA repair"/>
    <property type="evidence" value="ECO:0007669"/>
    <property type="project" value="InterPro"/>
</dbReference>
<dbReference type="InterPro" id="IPR029398">
    <property type="entry name" value="PolB_thumb"/>
</dbReference>
<keyword evidence="12" id="KW-0269">Exonuclease</keyword>
<dbReference type="FunFam" id="3.20.20.140:FF:000047">
    <property type="entry name" value="PHP domain-containing protein"/>
    <property type="match status" value="1"/>
</dbReference>
<accession>A0A8E2I7W4</accession>
<dbReference type="GO" id="GO:0005829">
    <property type="term" value="C:cytosol"/>
    <property type="evidence" value="ECO:0007669"/>
    <property type="project" value="TreeGrafter"/>
</dbReference>
<dbReference type="InterPro" id="IPR027421">
    <property type="entry name" value="DNA_pol_lamdba_lyase_dom_sf"/>
</dbReference>
<dbReference type="SUPFAM" id="SSF158702">
    <property type="entry name" value="Sec63 N-terminal domain-like"/>
    <property type="match status" value="1"/>
</dbReference>
<dbReference type="PANTHER" id="PTHR36928:SF1">
    <property type="entry name" value="PHOSPHATASE YCDX-RELATED"/>
    <property type="match status" value="1"/>
</dbReference>
<dbReference type="SUPFAM" id="SSF89550">
    <property type="entry name" value="PHP domain-like"/>
    <property type="match status" value="1"/>
</dbReference>
<evidence type="ECO:0000256" key="5">
    <source>
        <dbReference type="ARBA" id="ARBA00022695"/>
    </source>
</evidence>
<dbReference type="Gene3D" id="3.30.460.10">
    <property type="entry name" value="Beta Polymerase, domain 2"/>
    <property type="match status" value="1"/>
</dbReference>
<keyword evidence="4" id="KW-0808">Transferase</keyword>
<keyword evidence="12" id="KW-0540">Nuclease</keyword>
<feature type="domain" description="Helix-hairpin-helix DNA-binding motif class 1" evidence="9">
    <location>
        <begin position="50"/>
        <end position="69"/>
    </location>
</feature>
<dbReference type="NCBIfam" id="NF006375">
    <property type="entry name" value="PRK08609.1"/>
    <property type="match status" value="1"/>
</dbReference>
<dbReference type="PANTHER" id="PTHR36928">
    <property type="entry name" value="PHOSPHATASE YCDX-RELATED"/>
    <property type="match status" value="1"/>
</dbReference>
<dbReference type="SMART" id="SM00483">
    <property type="entry name" value="POLXc"/>
    <property type="match status" value="1"/>
</dbReference>
<dbReference type="InterPro" id="IPR037160">
    <property type="entry name" value="DNA_Pol_thumb_sf"/>
</dbReference>
<dbReference type="PIRSF" id="PIRSF005047">
    <property type="entry name" value="UCP005047_YshC"/>
    <property type="match status" value="1"/>
</dbReference>
<dbReference type="InterPro" id="IPR016195">
    <property type="entry name" value="Pol/histidinol_Pase-like"/>
</dbReference>
<comment type="cofactor">
    <cofactor evidence="1">
        <name>Mg(2+)</name>
        <dbReference type="ChEBI" id="CHEBI:18420"/>
    </cofactor>
</comment>
<dbReference type="Pfam" id="PF14716">
    <property type="entry name" value="HHH_8"/>
    <property type="match status" value="1"/>
</dbReference>
<dbReference type="Pfam" id="PF14520">
    <property type="entry name" value="HHH_5"/>
    <property type="match status" value="1"/>
</dbReference>
<name>A0A8E2I7W4_9BACI</name>
<dbReference type="InterPro" id="IPR002054">
    <property type="entry name" value="DNA-dir_DNA_pol_X"/>
</dbReference>
<evidence type="ECO:0000259" key="10">
    <source>
        <dbReference type="SMART" id="SM00481"/>
    </source>
</evidence>
<evidence type="ECO:0000256" key="4">
    <source>
        <dbReference type="ARBA" id="ARBA00022679"/>
    </source>
</evidence>
<dbReference type="InterPro" id="IPR022311">
    <property type="entry name" value="PolX-like"/>
</dbReference>
<dbReference type="CDD" id="cd07436">
    <property type="entry name" value="PHP_PolX"/>
    <property type="match status" value="1"/>
</dbReference>
<dbReference type="Pfam" id="PF02811">
    <property type="entry name" value="PHP"/>
    <property type="match status" value="1"/>
</dbReference>
<evidence type="ECO:0000256" key="3">
    <source>
        <dbReference type="ARBA" id="ARBA00022634"/>
    </source>
</evidence>
<evidence type="ECO:0000256" key="2">
    <source>
        <dbReference type="ARBA" id="ARBA00012417"/>
    </source>
</evidence>